<dbReference type="Proteomes" id="UP000719766">
    <property type="component" value="Unassembled WGS sequence"/>
</dbReference>
<protein>
    <submittedName>
        <fullName evidence="2">Uncharacterized protein</fullName>
    </submittedName>
</protein>
<evidence type="ECO:0000313" key="3">
    <source>
        <dbReference type="Proteomes" id="UP000719766"/>
    </source>
</evidence>
<sequence>MRLLARRSKTKAKLSRSSQYLMKTPTLMSLKHAKDFCNTMTQSLTEVSEAESMVSDWSMEVEGVNDPIMCADESSQPEPIVVTKEKVSRTTTSTSVTTSVADSEPPAQKKAKIEPSAASVRGVSAKLKRQQNVPVDTTPEHMKARGAYRTVDLPAAMQADQRWTKKYLPTIMLWAGSYEDIWVIPDDVLLHHAQLIFNAVYKDLNIVLVHNGVVHSLTAQRISEWRSNFGSTAIVIVMDFMTCNPDCPPSDMATSLVHDWAFLYENPGSPSPLTAYRSPFILQLLGMAHLNAIKGYVEVPSFDMHELVTSRMSRVLALSAVAVSSI</sequence>
<reference evidence="2" key="1">
    <citation type="journal article" date="2020" name="New Phytol.">
        <title>Comparative genomics reveals dynamic genome evolution in host specialist ectomycorrhizal fungi.</title>
        <authorList>
            <person name="Lofgren L.A."/>
            <person name="Nguyen N.H."/>
            <person name="Vilgalys R."/>
            <person name="Ruytinx J."/>
            <person name="Liao H.L."/>
            <person name="Branco S."/>
            <person name="Kuo A."/>
            <person name="LaButti K."/>
            <person name="Lipzen A."/>
            <person name="Andreopoulos W."/>
            <person name="Pangilinan J."/>
            <person name="Riley R."/>
            <person name="Hundley H."/>
            <person name="Na H."/>
            <person name="Barry K."/>
            <person name="Grigoriev I.V."/>
            <person name="Stajich J.E."/>
            <person name="Kennedy P.G."/>
        </authorList>
    </citation>
    <scope>NUCLEOTIDE SEQUENCE</scope>
    <source>
        <strain evidence="2">S12</strain>
    </source>
</reference>
<organism evidence="2 3">
    <name type="scientific">Suillus plorans</name>
    <dbReference type="NCBI Taxonomy" id="116603"/>
    <lineage>
        <taxon>Eukaryota</taxon>
        <taxon>Fungi</taxon>
        <taxon>Dikarya</taxon>
        <taxon>Basidiomycota</taxon>
        <taxon>Agaricomycotina</taxon>
        <taxon>Agaricomycetes</taxon>
        <taxon>Agaricomycetidae</taxon>
        <taxon>Boletales</taxon>
        <taxon>Suillineae</taxon>
        <taxon>Suillaceae</taxon>
        <taxon>Suillus</taxon>
    </lineage>
</organism>
<feature type="region of interest" description="Disordered" evidence="1">
    <location>
        <begin position="86"/>
        <end position="116"/>
    </location>
</feature>
<dbReference type="RefSeq" id="XP_041152609.1">
    <property type="nucleotide sequence ID" value="XM_041304595.1"/>
</dbReference>
<keyword evidence="3" id="KW-1185">Reference proteome</keyword>
<evidence type="ECO:0000313" key="2">
    <source>
        <dbReference type="EMBL" id="KAG1785124.1"/>
    </source>
</evidence>
<dbReference type="GeneID" id="64598359"/>
<gene>
    <name evidence="2" type="ORF">HD556DRAFT_1424623</name>
</gene>
<proteinExistence type="predicted"/>
<dbReference type="AlphaFoldDB" id="A0A9P7A9X4"/>
<accession>A0A9P7A9X4</accession>
<dbReference type="EMBL" id="JABBWE010000118">
    <property type="protein sequence ID" value="KAG1785124.1"/>
    <property type="molecule type" value="Genomic_DNA"/>
</dbReference>
<comment type="caution">
    <text evidence="2">The sequence shown here is derived from an EMBL/GenBank/DDBJ whole genome shotgun (WGS) entry which is preliminary data.</text>
</comment>
<dbReference type="OrthoDB" id="2678783at2759"/>
<evidence type="ECO:0000256" key="1">
    <source>
        <dbReference type="SAM" id="MobiDB-lite"/>
    </source>
</evidence>
<feature type="compositionally biased region" description="Low complexity" evidence="1">
    <location>
        <begin position="89"/>
        <end position="100"/>
    </location>
</feature>
<name>A0A9P7A9X4_9AGAM</name>